<dbReference type="PROSITE" id="PS50931">
    <property type="entry name" value="HTH_LYSR"/>
    <property type="match status" value="1"/>
</dbReference>
<dbReference type="Gene3D" id="3.40.190.10">
    <property type="entry name" value="Periplasmic binding protein-like II"/>
    <property type="match status" value="2"/>
</dbReference>
<dbReference type="PANTHER" id="PTHR30579">
    <property type="entry name" value="TRANSCRIPTIONAL REGULATOR"/>
    <property type="match status" value="1"/>
</dbReference>
<dbReference type="FunFam" id="1.10.10.10:FF:000001">
    <property type="entry name" value="LysR family transcriptional regulator"/>
    <property type="match status" value="1"/>
</dbReference>
<dbReference type="Proteomes" id="UP000192936">
    <property type="component" value="Unassembled WGS sequence"/>
</dbReference>
<dbReference type="Pfam" id="PF00126">
    <property type="entry name" value="HTH_1"/>
    <property type="match status" value="1"/>
</dbReference>
<keyword evidence="3 7" id="KW-0238">DNA-binding</keyword>
<organism evidence="7 8">
    <name type="scientific">Azospirillum oryzae</name>
    <dbReference type="NCBI Taxonomy" id="286727"/>
    <lineage>
        <taxon>Bacteria</taxon>
        <taxon>Pseudomonadati</taxon>
        <taxon>Pseudomonadota</taxon>
        <taxon>Alphaproteobacteria</taxon>
        <taxon>Rhodospirillales</taxon>
        <taxon>Azospirillaceae</taxon>
        <taxon>Azospirillum</taxon>
    </lineage>
</organism>
<evidence type="ECO:0000256" key="1">
    <source>
        <dbReference type="ARBA" id="ARBA00009437"/>
    </source>
</evidence>
<evidence type="ECO:0000259" key="6">
    <source>
        <dbReference type="PROSITE" id="PS50931"/>
    </source>
</evidence>
<feature type="region of interest" description="Disordered" evidence="5">
    <location>
        <begin position="1"/>
        <end position="20"/>
    </location>
</feature>
<dbReference type="PRINTS" id="PR00039">
    <property type="entry name" value="HTHLYSR"/>
</dbReference>
<dbReference type="GO" id="GO:0003677">
    <property type="term" value="F:DNA binding"/>
    <property type="evidence" value="ECO:0007669"/>
    <property type="project" value="UniProtKB-KW"/>
</dbReference>
<sequence>MRRSPSMSNRDRMSVTDDHPECITMSLPDLEIDALRAFVTVAEAGGFTAAAERLGRTQSAVSVKIRKLEDMLGRRVFERTSRSLALTHDGELLMGYARRLLDLNDETVRRFTEPAAEGELRLGVAEYFLSDHLPHVLRRFAKLHPRLHIDVRVGLCNDLVSALDTGELDLVISRRDAGDSRGRAIWTEPMRWIAAPGLEIPADGPLPFCALPAPCVFRNRGLAALGETGRSWRVVYTSASVMGVQAAVRAGLGVAVLSESSVPEGVRRLGVEDGLPELGNVEMAIFGETPRNRRLAEPLVGFIVESLAAMRPARPPLALAG</sequence>
<dbReference type="SUPFAM" id="SSF53850">
    <property type="entry name" value="Periplasmic binding protein-like II"/>
    <property type="match status" value="1"/>
</dbReference>
<dbReference type="InterPro" id="IPR005119">
    <property type="entry name" value="LysR_subst-bd"/>
</dbReference>
<feature type="compositionally biased region" description="Basic and acidic residues" evidence="5">
    <location>
        <begin position="9"/>
        <end position="20"/>
    </location>
</feature>
<dbReference type="InterPro" id="IPR000847">
    <property type="entry name" value="LysR_HTH_N"/>
</dbReference>
<evidence type="ECO:0000256" key="4">
    <source>
        <dbReference type="ARBA" id="ARBA00023163"/>
    </source>
</evidence>
<keyword evidence="4" id="KW-0804">Transcription</keyword>
<dbReference type="EMBL" id="FXAK01000007">
    <property type="protein sequence ID" value="SMF66344.1"/>
    <property type="molecule type" value="Genomic_DNA"/>
</dbReference>
<evidence type="ECO:0000256" key="5">
    <source>
        <dbReference type="SAM" id="MobiDB-lite"/>
    </source>
</evidence>
<reference evidence="7 8" key="1">
    <citation type="submission" date="2017-04" db="EMBL/GenBank/DDBJ databases">
        <authorList>
            <person name="Afonso C.L."/>
            <person name="Miller P.J."/>
            <person name="Scott M.A."/>
            <person name="Spackman E."/>
            <person name="Goraichik I."/>
            <person name="Dimitrov K.M."/>
            <person name="Suarez D.L."/>
            <person name="Swayne D.E."/>
        </authorList>
    </citation>
    <scope>NUCLEOTIDE SEQUENCE [LARGE SCALE GENOMIC DNA]</scope>
    <source>
        <strain evidence="7 8">A2P</strain>
    </source>
</reference>
<dbReference type="InterPro" id="IPR036390">
    <property type="entry name" value="WH_DNA-bd_sf"/>
</dbReference>
<dbReference type="InterPro" id="IPR050176">
    <property type="entry name" value="LTTR"/>
</dbReference>
<accession>A0A1X7G9N2</accession>
<dbReference type="InterPro" id="IPR036388">
    <property type="entry name" value="WH-like_DNA-bd_sf"/>
</dbReference>
<evidence type="ECO:0000313" key="7">
    <source>
        <dbReference type="EMBL" id="SMF66344.1"/>
    </source>
</evidence>
<proteinExistence type="inferred from homology"/>
<dbReference type="AlphaFoldDB" id="A0A1X7G9N2"/>
<dbReference type="Gene3D" id="1.10.10.10">
    <property type="entry name" value="Winged helix-like DNA-binding domain superfamily/Winged helix DNA-binding domain"/>
    <property type="match status" value="1"/>
</dbReference>
<protein>
    <submittedName>
        <fullName evidence="7">DNA-binding transcriptional regulator, LysR family</fullName>
    </submittedName>
</protein>
<comment type="similarity">
    <text evidence="1">Belongs to the LysR transcriptional regulatory family.</text>
</comment>
<feature type="domain" description="HTH lysR-type" evidence="6">
    <location>
        <begin position="30"/>
        <end position="87"/>
    </location>
</feature>
<dbReference type="Pfam" id="PF03466">
    <property type="entry name" value="LysR_substrate"/>
    <property type="match status" value="1"/>
</dbReference>
<evidence type="ECO:0000256" key="3">
    <source>
        <dbReference type="ARBA" id="ARBA00023125"/>
    </source>
</evidence>
<dbReference type="STRING" id="286727.SAMN02982917_3492"/>
<evidence type="ECO:0000313" key="8">
    <source>
        <dbReference type="Proteomes" id="UP000192936"/>
    </source>
</evidence>
<dbReference type="GO" id="GO:0003700">
    <property type="term" value="F:DNA-binding transcription factor activity"/>
    <property type="evidence" value="ECO:0007669"/>
    <property type="project" value="InterPro"/>
</dbReference>
<keyword evidence="2" id="KW-0805">Transcription regulation</keyword>
<gene>
    <name evidence="7" type="ORF">SAMN02982917_3492</name>
</gene>
<name>A0A1X7G9N2_9PROT</name>
<evidence type="ECO:0000256" key="2">
    <source>
        <dbReference type="ARBA" id="ARBA00023015"/>
    </source>
</evidence>
<dbReference type="SUPFAM" id="SSF46785">
    <property type="entry name" value="Winged helix' DNA-binding domain"/>
    <property type="match status" value="1"/>
</dbReference>
<dbReference type="PANTHER" id="PTHR30579:SF7">
    <property type="entry name" value="HTH-TYPE TRANSCRIPTIONAL REGULATOR LRHA-RELATED"/>
    <property type="match status" value="1"/>
</dbReference>